<name>A0ACC0B7G8_CATRO</name>
<sequence>MLPSISRVCCLSSALPLPSLPKFICNCQNLCFTSFACTRMEGESVTKLVLRGKSDEENQLAESLKSNSSLSLPDNSDVAVLLHSEVEGAGLENGSFRIGAYIDALSTSCFGTLLIYSPRLGSTHDIVSHNFSELAIGTVCVADVQTKGRGRSKNVWESPKGCLLFSYTIQMEDGKVVPFVQYVVSLAMTEAIKDLCQQKGVPQLHVRIKWPNDLYLDGLKVGGVLCTSTYKSKKFNVSAGIGLNVGNEKPTTCLNAVLQRLTSSGYQLQREDIMAAFFNKFESLYNIFLKDGFQSLEELYYTTWLHSGQRVIVEDRNNNQDQLVEDVVNIQGLTSSGYLLAISGDGQTYELHPDGNSFDFFKGLVRRKLT</sequence>
<accession>A0ACC0B7G8</accession>
<reference evidence="2" key="1">
    <citation type="journal article" date="2023" name="Nat. Plants">
        <title>Single-cell RNA sequencing provides a high-resolution roadmap for understanding the multicellular compartmentation of specialized metabolism.</title>
        <authorList>
            <person name="Sun S."/>
            <person name="Shen X."/>
            <person name="Li Y."/>
            <person name="Li Y."/>
            <person name="Wang S."/>
            <person name="Li R."/>
            <person name="Zhang H."/>
            <person name="Shen G."/>
            <person name="Guo B."/>
            <person name="Wei J."/>
            <person name="Xu J."/>
            <person name="St-Pierre B."/>
            <person name="Chen S."/>
            <person name="Sun C."/>
        </authorList>
    </citation>
    <scope>NUCLEOTIDE SEQUENCE [LARGE SCALE GENOMIC DNA]</scope>
</reference>
<dbReference type="EMBL" id="CM044704">
    <property type="protein sequence ID" value="KAI5668586.1"/>
    <property type="molecule type" value="Genomic_DNA"/>
</dbReference>
<evidence type="ECO:0000313" key="1">
    <source>
        <dbReference type="EMBL" id="KAI5668586.1"/>
    </source>
</evidence>
<organism evidence="1 2">
    <name type="scientific">Catharanthus roseus</name>
    <name type="common">Madagascar periwinkle</name>
    <name type="synonym">Vinca rosea</name>
    <dbReference type="NCBI Taxonomy" id="4058"/>
    <lineage>
        <taxon>Eukaryota</taxon>
        <taxon>Viridiplantae</taxon>
        <taxon>Streptophyta</taxon>
        <taxon>Embryophyta</taxon>
        <taxon>Tracheophyta</taxon>
        <taxon>Spermatophyta</taxon>
        <taxon>Magnoliopsida</taxon>
        <taxon>eudicotyledons</taxon>
        <taxon>Gunneridae</taxon>
        <taxon>Pentapetalae</taxon>
        <taxon>asterids</taxon>
        <taxon>lamiids</taxon>
        <taxon>Gentianales</taxon>
        <taxon>Apocynaceae</taxon>
        <taxon>Rauvolfioideae</taxon>
        <taxon>Vinceae</taxon>
        <taxon>Catharanthinae</taxon>
        <taxon>Catharanthus</taxon>
    </lineage>
</organism>
<proteinExistence type="predicted"/>
<protein>
    <submittedName>
        <fullName evidence="1">Uncharacterized protein</fullName>
    </submittedName>
</protein>
<gene>
    <name evidence="1" type="ORF">M9H77_18439</name>
</gene>
<comment type="caution">
    <text evidence="1">The sequence shown here is derived from an EMBL/GenBank/DDBJ whole genome shotgun (WGS) entry which is preliminary data.</text>
</comment>
<evidence type="ECO:0000313" key="2">
    <source>
        <dbReference type="Proteomes" id="UP001060085"/>
    </source>
</evidence>
<dbReference type="Proteomes" id="UP001060085">
    <property type="component" value="Linkage Group LG04"/>
</dbReference>
<keyword evidence="2" id="KW-1185">Reference proteome</keyword>